<proteinExistence type="predicted"/>
<keyword evidence="1" id="KW-0472">Membrane</keyword>
<comment type="caution">
    <text evidence="2">The sequence shown here is derived from an EMBL/GenBank/DDBJ whole genome shotgun (WGS) entry which is preliminary data.</text>
</comment>
<dbReference type="AlphaFoldDB" id="A0A448WP97"/>
<keyword evidence="3" id="KW-1185">Reference proteome</keyword>
<evidence type="ECO:0000313" key="2">
    <source>
        <dbReference type="EMBL" id="VEL16708.1"/>
    </source>
</evidence>
<dbReference type="Proteomes" id="UP000784294">
    <property type="component" value="Unassembled WGS sequence"/>
</dbReference>
<organism evidence="2 3">
    <name type="scientific">Protopolystoma xenopodis</name>
    <dbReference type="NCBI Taxonomy" id="117903"/>
    <lineage>
        <taxon>Eukaryota</taxon>
        <taxon>Metazoa</taxon>
        <taxon>Spiralia</taxon>
        <taxon>Lophotrochozoa</taxon>
        <taxon>Platyhelminthes</taxon>
        <taxon>Monogenea</taxon>
        <taxon>Polyopisthocotylea</taxon>
        <taxon>Polystomatidea</taxon>
        <taxon>Polystomatidae</taxon>
        <taxon>Protopolystoma</taxon>
    </lineage>
</organism>
<sequence length="203" mass="22435">MMTFVHAEVCRDAFSVAETETIRRYTNTYLRGLGVCRLPIRLDKFGERPITTSCVITNMTPVIDCLLNKENLTGVLGSEGSRCTRGSAGDLEMSQISSSNITTFLTENVAFIRLIPEECDGKDGSDAGYSVNLALTPLAVHVYWQVCFSSSYFSPTLCAITFLLSRNFIMISIILSICAIMFLLFCPSCTPLTLCLLARRLKP</sequence>
<protein>
    <submittedName>
        <fullName evidence="2">Uncharacterized protein</fullName>
    </submittedName>
</protein>
<feature type="transmembrane region" description="Helical" evidence="1">
    <location>
        <begin position="168"/>
        <end position="197"/>
    </location>
</feature>
<dbReference type="EMBL" id="CAAALY010029587">
    <property type="protein sequence ID" value="VEL16708.1"/>
    <property type="molecule type" value="Genomic_DNA"/>
</dbReference>
<evidence type="ECO:0000256" key="1">
    <source>
        <dbReference type="SAM" id="Phobius"/>
    </source>
</evidence>
<keyword evidence="1" id="KW-0812">Transmembrane</keyword>
<accession>A0A448WP97</accession>
<evidence type="ECO:0000313" key="3">
    <source>
        <dbReference type="Proteomes" id="UP000784294"/>
    </source>
</evidence>
<reference evidence="2" key="1">
    <citation type="submission" date="2018-11" db="EMBL/GenBank/DDBJ databases">
        <authorList>
            <consortium name="Pathogen Informatics"/>
        </authorList>
    </citation>
    <scope>NUCLEOTIDE SEQUENCE</scope>
</reference>
<keyword evidence="1" id="KW-1133">Transmembrane helix</keyword>
<gene>
    <name evidence="2" type="ORF">PXEA_LOCUS10148</name>
</gene>
<name>A0A448WP97_9PLAT</name>